<dbReference type="AlphaFoldDB" id="A0A6I6FXE9"/>
<protein>
    <recommendedName>
        <fullName evidence="1">STAS domain-containing protein</fullName>
    </recommendedName>
</protein>
<dbReference type="Gene3D" id="3.30.750.24">
    <property type="entry name" value="STAS domain"/>
    <property type="match status" value="1"/>
</dbReference>
<gene>
    <name evidence="2" type="ORF">EIZ62_16890</name>
</gene>
<dbReference type="InterPro" id="IPR036513">
    <property type="entry name" value="STAS_dom_sf"/>
</dbReference>
<dbReference type="Pfam" id="PF14417">
    <property type="entry name" value="MEDS"/>
    <property type="match status" value="1"/>
</dbReference>
<keyword evidence="3" id="KW-1185">Reference proteome</keyword>
<reference evidence="2 3" key="1">
    <citation type="submission" date="2018-12" db="EMBL/GenBank/DDBJ databases">
        <title>Complete genome sequence of Streptomyces ficellus NRRL8067, the producer of ficellomycin, feldamycin and nojirimycin.</title>
        <authorList>
            <person name="Zhang H."/>
            <person name="Yue R."/>
            <person name="Liu Y."/>
            <person name="Li M."/>
            <person name="Mu H."/>
            <person name="Zhang J."/>
        </authorList>
    </citation>
    <scope>NUCLEOTIDE SEQUENCE [LARGE SCALE GENOMIC DNA]</scope>
    <source>
        <strain evidence="2 3">NRRL 8067</strain>
    </source>
</reference>
<dbReference type="EMBL" id="CP034279">
    <property type="protein sequence ID" value="QGV82706.1"/>
    <property type="molecule type" value="Genomic_DNA"/>
</dbReference>
<evidence type="ECO:0000313" key="2">
    <source>
        <dbReference type="EMBL" id="QGV82706.1"/>
    </source>
</evidence>
<dbReference type="InterPro" id="IPR002645">
    <property type="entry name" value="STAS_dom"/>
</dbReference>
<accession>A0A6I6FXE9</accession>
<evidence type="ECO:0000259" key="1">
    <source>
        <dbReference type="PROSITE" id="PS50801"/>
    </source>
</evidence>
<dbReference type="KEGG" id="sfic:EIZ62_16890"/>
<feature type="domain" description="STAS" evidence="1">
    <location>
        <begin position="184"/>
        <end position="269"/>
    </location>
</feature>
<proteinExistence type="predicted"/>
<dbReference type="PROSITE" id="PS50801">
    <property type="entry name" value="STAS"/>
    <property type="match status" value="1"/>
</dbReference>
<sequence length="269" mass="28388">MRAARALVSLDEVELGDHVCCLTDRYASFAEDARAYAADGALYGDKIVVVGPLGAQGGTAGTGLLPETAVLLDFPGGVDSASLLSAVRREARTAAHEGFRSVRVLTERVPATAPGAADELLAQELELDEFASETGAIVVCAFRRSQWDALTLEHVASVHPHEVGMRAERPTFRMFSTGTGRWSVDGVIDSQGASAFNAALRAAMRSAPAVTLEFEKLAMIDAAGMHALVDAARHVPDGRIRVEGANELVRLCWELAGYATDGVPVVMAA</sequence>
<dbReference type="SUPFAM" id="SSF52091">
    <property type="entry name" value="SpoIIaa-like"/>
    <property type="match status" value="1"/>
</dbReference>
<organism evidence="2 3">
    <name type="scientific">Streptomyces ficellus</name>
    <dbReference type="NCBI Taxonomy" id="1977088"/>
    <lineage>
        <taxon>Bacteria</taxon>
        <taxon>Bacillati</taxon>
        <taxon>Actinomycetota</taxon>
        <taxon>Actinomycetes</taxon>
        <taxon>Kitasatosporales</taxon>
        <taxon>Streptomycetaceae</taxon>
        <taxon>Streptomyces</taxon>
    </lineage>
</organism>
<name>A0A6I6FXE9_9ACTN</name>
<evidence type="ECO:0000313" key="3">
    <source>
        <dbReference type="Proteomes" id="UP000422572"/>
    </source>
</evidence>
<dbReference type="OrthoDB" id="3689482at2"/>
<dbReference type="InterPro" id="IPR025847">
    <property type="entry name" value="MEDS_domain"/>
</dbReference>
<dbReference type="Proteomes" id="UP000422572">
    <property type="component" value="Chromosome"/>
</dbReference>